<comment type="caution">
    <text evidence="4">The sequence shown here is derived from an EMBL/GenBank/DDBJ whole genome shotgun (WGS) entry which is preliminary data.</text>
</comment>
<reference evidence="4 5" key="1">
    <citation type="submission" date="2019-03" db="EMBL/GenBank/DDBJ databases">
        <title>Genomic Encyclopedia of Type Strains, Phase IV (KMG-IV): sequencing the most valuable type-strain genomes for metagenomic binning, comparative biology and taxonomic classification.</title>
        <authorList>
            <person name="Goeker M."/>
        </authorList>
    </citation>
    <scope>NUCLEOTIDE SEQUENCE [LARGE SCALE GENOMIC DNA]</scope>
    <source>
        <strain evidence="4 5">DSM 19610</strain>
    </source>
</reference>
<dbReference type="InterPro" id="IPR038678">
    <property type="entry name" value="Spondin_N_sf"/>
</dbReference>
<feature type="signal peptide" evidence="2">
    <location>
        <begin position="1"/>
        <end position="21"/>
    </location>
</feature>
<keyword evidence="2" id="KW-0732">Signal</keyword>
<evidence type="ECO:0000256" key="1">
    <source>
        <dbReference type="SAM" id="MobiDB-lite"/>
    </source>
</evidence>
<evidence type="ECO:0000313" key="4">
    <source>
        <dbReference type="EMBL" id="TCK18909.1"/>
    </source>
</evidence>
<dbReference type="AlphaFoldDB" id="A0A4R1HHM6"/>
<feature type="domain" description="Spondin" evidence="3">
    <location>
        <begin position="36"/>
        <end position="154"/>
    </location>
</feature>
<accession>A0A4R1HHM6</accession>
<name>A0A4R1HHM6_9GAMM</name>
<keyword evidence="5" id="KW-1185">Reference proteome</keyword>
<organism evidence="4 5">
    <name type="scientific">Thiogranum longum</name>
    <dbReference type="NCBI Taxonomy" id="1537524"/>
    <lineage>
        <taxon>Bacteria</taxon>
        <taxon>Pseudomonadati</taxon>
        <taxon>Pseudomonadota</taxon>
        <taxon>Gammaproteobacteria</taxon>
        <taxon>Chromatiales</taxon>
        <taxon>Ectothiorhodospiraceae</taxon>
        <taxon>Thiogranum</taxon>
    </lineage>
</organism>
<dbReference type="Pfam" id="PF06468">
    <property type="entry name" value="Spond_N"/>
    <property type="match status" value="1"/>
</dbReference>
<feature type="chain" id="PRO_5020760435" evidence="2">
    <location>
        <begin position="22"/>
        <end position="232"/>
    </location>
</feature>
<proteinExistence type="predicted"/>
<dbReference type="Proteomes" id="UP000295707">
    <property type="component" value="Unassembled WGS sequence"/>
</dbReference>
<dbReference type="OrthoDB" id="264824at2"/>
<dbReference type="Gene3D" id="2.60.40.2130">
    <property type="entry name" value="F-spondin domain"/>
    <property type="match status" value="1"/>
</dbReference>
<dbReference type="InterPro" id="IPR009465">
    <property type="entry name" value="Spondin_N"/>
</dbReference>
<evidence type="ECO:0000313" key="5">
    <source>
        <dbReference type="Proteomes" id="UP000295707"/>
    </source>
</evidence>
<protein>
    <submittedName>
        <fullName evidence="4">Spondin N</fullName>
    </submittedName>
</protein>
<gene>
    <name evidence="4" type="ORF">DFR30_2197</name>
</gene>
<evidence type="ECO:0000256" key="2">
    <source>
        <dbReference type="SAM" id="SignalP"/>
    </source>
</evidence>
<dbReference type="EMBL" id="SMFX01000001">
    <property type="protein sequence ID" value="TCK18909.1"/>
    <property type="molecule type" value="Genomic_DNA"/>
</dbReference>
<dbReference type="RefSeq" id="WP_132973116.1">
    <property type="nucleotide sequence ID" value="NZ_SMFX01000001.1"/>
</dbReference>
<sequence length="232" mass="24001">MMKKLITGLVLAGGLSATAQARELTVEVTNLTNGIYYTPLLVSTHNGNTDLFEPGEPASASLQAMAEGGDISGLISDLKTADADISADPAEGLLGPGETATAYLKTHKRNRYLSIVAMLLPTNDGFMGLDAQRIPKRRGTYTYYINGYDAGTEANSEIINGGGAPGVPGIPADPGGNSGTGATGVTDSEQNSLVHIHRGVLGDMDANGGISDLNAAVHHWLNPVAKVTVTVR</sequence>
<dbReference type="NCBIfam" id="NF038123">
    <property type="entry name" value="NF038123_dom"/>
    <property type="match status" value="1"/>
</dbReference>
<feature type="region of interest" description="Disordered" evidence="1">
    <location>
        <begin position="162"/>
        <end position="186"/>
    </location>
</feature>
<evidence type="ECO:0000259" key="3">
    <source>
        <dbReference type="Pfam" id="PF06468"/>
    </source>
</evidence>